<keyword evidence="3" id="KW-0694">RNA-binding</keyword>
<dbReference type="InterPro" id="IPR012677">
    <property type="entry name" value="Nucleotide-bd_a/b_plait_sf"/>
</dbReference>
<evidence type="ECO:0000256" key="2">
    <source>
        <dbReference type="ARBA" id="ARBA00023242"/>
    </source>
</evidence>
<dbReference type="SUPFAM" id="SSF54928">
    <property type="entry name" value="RNA-binding domain, RBD"/>
    <property type="match status" value="3"/>
</dbReference>
<keyword evidence="6" id="KW-1185">Reference proteome</keyword>
<dbReference type="PANTHER" id="PTHR48033:SF10">
    <property type="entry name" value="RNA-BINDING PROTEIN SQUID"/>
    <property type="match status" value="1"/>
</dbReference>
<gene>
    <name evidence="5" type="ORF">DdX_13977</name>
</gene>
<feature type="domain" description="RRM" evidence="4">
    <location>
        <begin position="220"/>
        <end position="303"/>
    </location>
</feature>
<name>A0AAD4MVE1_9BILA</name>
<organism evidence="5 6">
    <name type="scientific">Ditylenchus destructor</name>
    <dbReference type="NCBI Taxonomy" id="166010"/>
    <lineage>
        <taxon>Eukaryota</taxon>
        <taxon>Metazoa</taxon>
        <taxon>Ecdysozoa</taxon>
        <taxon>Nematoda</taxon>
        <taxon>Chromadorea</taxon>
        <taxon>Rhabditida</taxon>
        <taxon>Tylenchina</taxon>
        <taxon>Tylenchomorpha</taxon>
        <taxon>Sphaerularioidea</taxon>
        <taxon>Anguinidae</taxon>
        <taxon>Anguininae</taxon>
        <taxon>Ditylenchus</taxon>
    </lineage>
</organism>
<dbReference type="InterPro" id="IPR000504">
    <property type="entry name" value="RRM_dom"/>
</dbReference>
<evidence type="ECO:0000313" key="5">
    <source>
        <dbReference type="EMBL" id="KAI1704894.1"/>
    </source>
</evidence>
<dbReference type="InterPro" id="IPR035979">
    <property type="entry name" value="RBD_domain_sf"/>
</dbReference>
<dbReference type="Pfam" id="PF00076">
    <property type="entry name" value="RRM_1"/>
    <property type="match status" value="3"/>
</dbReference>
<feature type="domain" description="RRM" evidence="4">
    <location>
        <begin position="318"/>
        <end position="395"/>
    </location>
</feature>
<evidence type="ECO:0000259" key="4">
    <source>
        <dbReference type="PROSITE" id="PS50102"/>
    </source>
</evidence>
<accession>A0AAD4MVE1</accession>
<sequence length="441" mass="50735">MLKSRDRWRLVPYFRRLHFYGNSMNSIRRHLLPVLTANSGVQGTSKQYFCSLPSSSRSSANSGNNFELLRIYCSHMNSIYRHYLPALTCNSRIEHTRIRCFSSLSPSDSRTQDIFEGNQPQAPDTSCVFDANNRYDRSRTIVISDLSKYSTKESIYAYFRNFGAVTGCRIIAKPPSKYIGFVEFATVQEAENTMEFTQHKIDGREVFPVNDRAAQLLANHRLIFDGLSKETSTDEVRRYFSIYGDVVRCHIMRDEENASLGFGFVVFRAQSAITRILTSPKPHYIDGKEILMEQLFKTKHRQHQVLADDKVQEERKGYKIYVGSLWPELSSDDLREYFSKFGEVVSCDIERNEDNSSRGFAYVTFNSKEAFDQVLELGSGNSIDTRMITVTSVNPSADSSRTLVYNYPKKPEKSFKIEDDEVKNYPTLRGEWPFDLPVGRT</sequence>
<evidence type="ECO:0000256" key="1">
    <source>
        <dbReference type="ARBA" id="ARBA00004123"/>
    </source>
</evidence>
<dbReference type="AlphaFoldDB" id="A0AAD4MVE1"/>
<dbReference type="CDD" id="cd00590">
    <property type="entry name" value="RRM_SF"/>
    <property type="match status" value="2"/>
</dbReference>
<evidence type="ECO:0000313" key="6">
    <source>
        <dbReference type="Proteomes" id="UP001201812"/>
    </source>
</evidence>
<dbReference type="GO" id="GO:0000785">
    <property type="term" value="C:chromatin"/>
    <property type="evidence" value="ECO:0007669"/>
    <property type="project" value="TreeGrafter"/>
</dbReference>
<dbReference type="GO" id="GO:0003723">
    <property type="term" value="F:RNA binding"/>
    <property type="evidence" value="ECO:0007669"/>
    <property type="project" value="UniProtKB-UniRule"/>
</dbReference>
<dbReference type="SMART" id="SM00360">
    <property type="entry name" value="RRM"/>
    <property type="match status" value="3"/>
</dbReference>
<comment type="subcellular location">
    <subcellularLocation>
        <location evidence="1">Nucleus</location>
    </subcellularLocation>
</comment>
<dbReference type="Proteomes" id="UP001201812">
    <property type="component" value="Unassembled WGS sequence"/>
</dbReference>
<comment type="caution">
    <text evidence="5">The sequence shown here is derived from an EMBL/GenBank/DDBJ whole genome shotgun (WGS) entry which is preliminary data.</text>
</comment>
<dbReference type="PANTHER" id="PTHR48033">
    <property type="entry name" value="RNA-BINDING (RRM/RBD/RNP MOTIFS) FAMILY PROTEIN"/>
    <property type="match status" value="1"/>
</dbReference>
<dbReference type="PROSITE" id="PS50102">
    <property type="entry name" value="RRM"/>
    <property type="match status" value="3"/>
</dbReference>
<reference evidence="5" key="1">
    <citation type="submission" date="2022-01" db="EMBL/GenBank/DDBJ databases">
        <title>Genome Sequence Resource for Two Populations of Ditylenchus destructor, the Migratory Endoparasitic Phytonematode.</title>
        <authorList>
            <person name="Zhang H."/>
            <person name="Lin R."/>
            <person name="Xie B."/>
        </authorList>
    </citation>
    <scope>NUCLEOTIDE SEQUENCE</scope>
    <source>
        <strain evidence="5">BazhouSP</strain>
    </source>
</reference>
<evidence type="ECO:0000256" key="3">
    <source>
        <dbReference type="PROSITE-ProRule" id="PRU00176"/>
    </source>
</evidence>
<dbReference type="GO" id="GO:0010468">
    <property type="term" value="P:regulation of gene expression"/>
    <property type="evidence" value="ECO:0007669"/>
    <property type="project" value="TreeGrafter"/>
</dbReference>
<proteinExistence type="predicted"/>
<feature type="domain" description="RRM" evidence="4">
    <location>
        <begin position="139"/>
        <end position="221"/>
    </location>
</feature>
<dbReference type="EMBL" id="JAKKPZ010000062">
    <property type="protein sequence ID" value="KAI1704894.1"/>
    <property type="molecule type" value="Genomic_DNA"/>
</dbReference>
<keyword evidence="2" id="KW-0539">Nucleus</keyword>
<dbReference type="GO" id="GO:0005654">
    <property type="term" value="C:nucleoplasm"/>
    <property type="evidence" value="ECO:0007669"/>
    <property type="project" value="TreeGrafter"/>
</dbReference>
<protein>
    <submittedName>
        <fullName evidence="5">RNA recognition motif domain-containing protein</fullName>
    </submittedName>
</protein>
<dbReference type="Gene3D" id="3.30.70.330">
    <property type="match status" value="3"/>
</dbReference>